<feature type="binding site" evidence="5">
    <location>
        <position position="200"/>
    </location>
    <ligand>
        <name>substrate</name>
    </ligand>
</feature>
<dbReference type="FunFam" id="3.30.2350.10:FF:000003">
    <property type="entry name" value="tRNA pseudouridine synthase B"/>
    <property type="match status" value="1"/>
</dbReference>
<dbReference type="GO" id="GO:1990481">
    <property type="term" value="P:mRNA pseudouridine synthesis"/>
    <property type="evidence" value="ECO:0007669"/>
    <property type="project" value="TreeGrafter"/>
</dbReference>
<feature type="binding site" evidence="5">
    <location>
        <position position="179"/>
    </location>
    <ligand>
        <name>substrate</name>
    </ligand>
</feature>
<dbReference type="Pfam" id="PF09157">
    <property type="entry name" value="TruB-C_2"/>
    <property type="match status" value="1"/>
</dbReference>
<dbReference type="CDD" id="cd02573">
    <property type="entry name" value="PseudoU_synth_EcTruB"/>
    <property type="match status" value="1"/>
</dbReference>
<keyword evidence="3 5" id="KW-0819">tRNA processing</keyword>
<dbReference type="InterPro" id="IPR002501">
    <property type="entry name" value="PsdUridine_synth_N"/>
</dbReference>
<proteinExistence type="inferred from homology"/>
<feature type="domain" description="tRNA pseudouridylate synthase B C-terminal" evidence="8">
    <location>
        <begin position="181"/>
        <end position="248"/>
    </location>
</feature>
<dbReference type="InterPro" id="IPR015947">
    <property type="entry name" value="PUA-like_sf"/>
</dbReference>
<dbReference type="SUPFAM" id="SSF55120">
    <property type="entry name" value="Pseudouridine synthase"/>
    <property type="match status" value="1"/>
</dbReference>
<dbReference type="Gene3D" id="3.30.2350.10">
    <property type="entry name" value="Pseudouridine synthase"/>
    <property type="match status" value="1"/>
</dbReference>
<protein>
    <recommendedName>
        <fullName evidence="5">tRNA pseudouridine synthase B</fullName>
        <ecNumber evidence="5">5.4.99.25</ecNumber>
    </recommendedName>
    <alternativeName>
        <fullName evidence="5">tRNA pseudouridine(55) synthase</fullName>
        <shortName evidence="5">Psi55 synthase</shortName>
    </alternativeName>
    <alternativeName>
        <fullName evidence="5">tRNA pseudouridylate synthase</fullName>
    </alternativeName>
    <alternativeName>
        <fullName evidence="5">tRNA-uridine isomerase</fullName>
    </alternativeName>
</protein>
<evidence type="ECO:0000313" key="10">
    <source>
        <dbReference type="Proteomes" id="UP000294368"/>
    </source>
</evidence>
<evidence type="ECO:0000256" key="5">
    <source>
        <dbReference type="HAMAP-Rule" id="MF_01080"/>
    </source>
</evidence>
<dbReference type="InterPro" id="IPR014780">
    <property type="entry name" value="tRNA_psdUridine_synth_TruB"/>
</dbReference>
<dbReference type="OrthoDB" id="9802309at2"/>
<evidence type="ECO:0000256" key="1">
    <source>
        <dbReference type="ARBA" id="ARBA00000385"/>
    </source>
</evidence>
<feature type="domain" description="tRNA pseudouridine synthase II TruB subfamily 1 C-terminal" evidence="7">
    <location>
        <begin position="252"/>
        <end position="309"/>
    </location>
</feature>
<dbReference type="InterPro" id="IPR020103">
    <property type="entry name" value="PsdUridine_synth_cat_dom_sf"/>
</dbReference>
<evidence type="ECO:0000256" key="3">
    <source>
        <dbReference type="ARBA" id="ARBA00022694"/>
    </source>
</evidence>
<gene>
    <name evidence="5 9" type="primary">truB</name>
    <name evidence="9" type="ORF">ERCIKOCA2762_523</name>
</gene>
<dbReference type="Proteomes" id="UP000294368">
    <property type="component" value="Chromosome"/>
</dbReference>
<evidence type="ECO:0000259" key="6">
    <source>
        <dbReference type="Pfam" id="PF01509"/>
    </source>
</evidence>
<dbReference type="Gene3D" id="2.30.130.10">
    <property type="entry name" value="PUA domain"/>
    <property type="match status" value="1"/>
</dbReference>
<feature type="binding site" evidence="5">
    <location>
        <position position="43"/>
    </location>
    <ligand>
        <name>substrate</name>
    </ligand>
</feature>
<dbReference type="NCBIfam" id="TIGR00431">
    <property type="entry name" value="TruB"/>
    <property type="match status" value="1"/>
</dbReference>
<feature type="binding site" evidence="5">
    <location>
        <position position="76"/>
    </location>
    <ligand>
        <name>substrate</name>
    </ligand>
</feature>
<dbReference type="EC" id="5.4.99.25" evidence="5"/>
<feature type="domain" description="Pseudouridine synthase II N-terminal" evidence="6">
    <location>
        <begin position="34"/>
        <end position="180"/>
    </location>
</feature>
<dbReference type="InterPro" id="IPR032819">
    <property type="entry name" value="TruB_C"/>
</dbReference>
<evidence type="ECO:0000259" key="8">
    <source>
        <dbReference type="Pfam" id="PF16198"/>
    </source>
</evidence>
<dbReference type="PANTHER" id="PTHR13767">
    <property type="entry name" value="TRNA-PSEUDOURIDINE SYNTHASE"/>
    <property type="match status" value="1"/>
</dbReference>
<dbReference type="Pfam" id="PF16198">
    <property type="entry name" value="TruB_C_2"/>
    <property type="match status" value="1"/>
</dbReference>
<comment type="catalytic activity">
    <reaction evidence="1 5">
        <text>uridine(55) in tRNA = pseudouridine(55) in tRNA</text>
        <dbReference type="Rhea" id="RHEA:42532"/>
        <dbReference type="Rhea" id="RHEA-COMP:10101"/>
        <dbReference type="Rhea" id="RHEA-COMP:10102"/>
        <dbReference type="ChEBI" id="CHEBI:65314"/>
        <dbReference type="ChEBI" id="CHEBI:65315"/>
        <dbReference type="EC" id="5.4.99.25"/>
    </reaction>
</comment>
<dbReference type="CDD" id="cd21152">
    <property type="entry name" value="PUA_TruB_bacterial"/>
    <property type="match status" value="1"/>
</dbReference>
<comment type="similarity">
    <text evidence="2 5">Belongs to the pseudouridine synthase TruB family. Type 1 subfamily.</text>
</comment>
<evidence type="ECO:0000256" key="2">
    <source>
        <dbReference type="ARBA" id="ARBA00005642"/>
    </source>
</evidence>
<dbReference type="GO" id="GO:0160148">
    <property type="term" value="F:tRNA pseudouridine(55) synthase activity"/>
    <property type="evidence" value="ECO:0007669"/>
    <property type="project" value="UniProtKB-EC"/>
</dbReference>
<dbReference type="Pfam" id="PF01509">
    <property type="entry name" value="TruB_N"/>
    <property type="match status" value="1"/>
</dbReference>
<keyword evidence="4 5" id="KW-0413">Isomerase</keyword>
<dbReference type="GO" id="GO:0003723">
    <property type="term" value="F:RNA binding"/>
    <property type="evidence" value="ECO:0007669"/>
    <property type="project" value="InterPro"/>
</dbReference>
<dbReference type="PANTHER" id="PTHR13767:SF2">
    <property type="entry name" value="PSEUDOURIDYLATE SYNTHASE TRUB1"/>
    <property type="match status" value="1"/>
</dbReference>
<comment type="function">
    <text evidence="5">Responsible for synthesis of pseudouridine from uracil-55 in the psi GC loop of transfer RNAs.</text>
</comment>
<accession>A0A451DAD1</accession>
<sequence length="310" mass="34929">MKIMTHRWRSVHGVLLLDKALGYSSHQAVQKVKYLYRANRAGHTGTLDPLATGMLPICFGEATKFSQYILNSDKEYHVIARLGQRTNTSDAGGILLSTRLVKFSIKKLEAVLESFRGEIQQIPSMYSAIKYQGRKMYEYAREGVHVPRESRRVVVYTLRCIRYEGNELELEMRVSKGTYVRTIVDDLGEKLGCGAHVICLRRLQVSDYPREKMITLESLLALANQEKDLGVMPYTYIDSLLMPIDSPVSGYPSVNLQNMFAKYFKQGRPLRLAGGSVSGLVRVTEGEDSKFIGIAEVTDNGLLKPKRVVI</sequence>
<evidence type="ECO:0000313" key="9">
    <source>
        <dbReference type="EMBL" id="VFP83276.1"/>
    </source>
</evidence>
<feature type="active site" description="Nucleophile" evidence="5">
    <location>
        <position position="48"/>
    </location>
</feature>
<dbReference type="InterPro" id="IPR015240">
    <property type="entry name" value="tRNA_sdUridine_synth_fam1_C"/>
</dbReference>
<evidence type="ECO:0000259" key="7">
    <source>
        <dbReference type="Pfam" id="PF09157"/>
    </source>
</evidence>
<evidence type="ECO:0000256" key="4">
    <source>
        <dbReference type="ARBA" id="ARBA00023235"/>
    </source>
</evidence>
<dbReference type="GO" id="GO:0031119">
    <property type="term" value="P:tRNA pseudouridine synthesis"/>
    <property type="evidence" value="ECO:0007669"/>
    <property type="project" value="UniProtKB-UniRule"/>
</dbReference>
<dbReference type="EMBL" id="LR217715">
    <property type="protein sequence ID" value="VFP83276.1"/>
    <property type="molecule type" value="Genomic_DNA"/>
</dbReference>
<dbReference type="InterPro" id="IPR036974">
    <property type="entry name" value="PUA_sf"/>
</dbReference>
<dbReference type="SUPFAM" id="SSF88697">
    <property type="entry name" value="PUA domain-like"/>
    <property type="match status" value="1"/>
</dbReference>
<organism evidence="9 10">
    <name type="scientific">Candidatus Erwinia haradaeae</name>
    <dbReference type="NCBI Taxonomy" id="1922217"/>
    <lineage>
        <taxon>Bacteria</taxon>
        <taxon>Pseudomonadati</taxon>
        <taxon>Pseudomonadota</taxon>
        <taxon>Gammaproteobacteria</taxon>
        <taxon>Enterobacterales</taxon>
        <taxon>Erwiniaceae</taxon>
        <taxon>Erwinia</taxon>
    </lineage>
</organism>
<reference evidence="9 10" key="1">
    <citation type="submission" date="2019-02" db="EMBL/GenBank/DDBJ databases">
        <authorList>
            <person name="Manzano-Marin A."/>
            <person name="Manzano-Marin A."/>
        </authorList>
    </citation>
    <scope>NUCLEOTIDE SEQUENCE [LARGE SCALE GENOMIC DNA]</scope>
    <source>
        <strain evidence="9 10">ErCikochiana</strain>
    </source>
</reference>
<dbReference type="HAMAP" id="MF_01080">
    <property type="entry name" value="TruB_bact"/>
    <property type="match status" value="1"/>
</dbReference>
<dbReference type="AlphaFoldDB" id="A0A451DAD1"/>
<name>A0A451DAD1_9GAMM</name>
<dbReference type="RefSeq" id="WP_157988801.1">
    <property type="nucleotide sequence ID" value="NZ_LR217715.1"/>
</dbReference>